<feature type="non-terminal residue" evidence="1">
    <location>
        <position position="1"/>
    </location>
</feature>
<proteinExistence type="predicted"/>
<dbReference type="EMBL" id="UINC01004561">
    <property type="protein sequence ID" value="SVA15234.1"/>
    <property type="molecule type" value="Genomic_DNA"/>
</dbReference>
<protein>
    <submittedName>
        <fullName evidence="1">Uncharacterized protein</fullName>
    </submittedName>
</protein>
<organism evidence="1">
    <name type="scientific">marine metagenome</name>
    <dbReference type="NCBI Taxonomy" id="408172"/>
    <lineage>
        <taxon>unclassified sequences</taxon>
        <taxon>metagenomes</taxon>
        <taxon>ecological metagenomes</taxon>
    </lineage>
</organism>
<accession>A0A381THJ4</accession>
<name>A0A381THJ4_9ZZZZ</name>
<evidence type="ECO:0000313" key="1">
    <source>
        <dbReference type="EMBL" id="SVA15234.1"/>
    </source>
</evidence>
<reference evidence="1" key="1">
    <citation type="submission" date="2018-05" db="EMBL/GenBank/DDBJ databases">
        <authorList>
            <person name="Lanie J.A."/>
            <person name="Ng W.-L."/>
            <person name="Kazmierczak K.M."/>
            <person name="Andrzejewski T.M."/>
            <person name="Davidsen T.M."/>
            <person name="Wayne K.J."/>
            <person name="Tettelin H."/>
            <person name="Glass J.I."/>
            <person name="Rusch D."/>
            <person name="Podicherti R."/>
            <person name="Tsui H.-C.T."/>
            <person name="Winkler M.E."/>
        </authorList>
    </citation>
    <scope>NUCLEOTIDE SEQUENCE</scope>
</reference>
<gene>
    <name evidence="1" type="ORF">METZ01_LOCUS68088</name>
</gene>
<dbReference type="AlphaFoldDB" id="A0A381THJ4"/>
<sequence>VAFGLALTFRLAHSLVLPMKYFSTFLAVLTLNLANLAKGYEAMSVEVVQITREPHTHFFGYIGHVQNIPWNKSGRFIVALQSDFHDRMPGPNDPASVVLIDTENDYLVTAVDQSRGWNPQQGTMFYWNPAKPETQFFFNDRDIKTGKVFCVLYDIKLDKRVREYRFDDTPIGNGGVAQIGGWFLGLNYARMARLRPVTGYKGAWDWTEGEPHPRNDGLFRVDIQTGKKKLLVSFHQMANELKALGRNVKNSHLFINHSLSNREGDRIFFFARAGWSGQKGERINHPFIMTDKGENLRSNRIHIGGHPEWDYGHRMIGRVGDRQILFDTDQQLIAGTLGTPEIFPNPEGDIALSPNGKLFINGHKDRQNKKNFYTIYRREDGAYFRTKGFNIGHWQSGDLRQDPSPCWNRTSDQILVPGVSKNGKTRQLFILKLNQ</sequence>